<dbReference type="Pfam" id="PF00436">
    <property type="entry name" value="SSB"/>
    <property type="match status" value="1"/>
</dbReference>
<dbReference type="PANTHER" id="PTHR10302">
    <property type="entry name" value="SINGLE-STRANDED DNA-BINDING PROTEIN"/>
    <property type="match status" value="1"/>
</dbReference>
<dbReference type="Proteomes" id="UP000298381">
    <property type="component" value="Unassembled WGS sequence"/>
</dbReference>
<dbReference type="OrthoDB" id="9809878at2"/>
<dbReference type="SUPFAM" id="SSF50249">
    <property type="entry name" value="Nucleic acid-binding proteins"/>
    <property type="match status" value="1"/>
</dbReference>
<dbReference type="GO" id="GO:0003697">
    <property type="term" value="F:single-stranded DNA binding"/>
    <property type="evidence" value="ECO:0007669"/>
    <property type="project" value="UniProtKB-UniRule"/>
</dbReference>
<dbReference type="PROSITE" id="PS50935">
    <property type="entry name" value="SSB"/>
    <property type="match status" value="1"/>
</dbReference>
<dbReference type="RefSeq" id="WP_135271582.1">
    <property type="nucleotide sequence ID" value="NZ_SRIB01000012.1"/>
</dbReference>
<dbReference type="InterPro" id="IPR012340">
    <property type="entry name" value="NA-bd_OB-fold"/>
</dbReference>
<comment type="caution">
    <text evidence="5">The sequence shown here is derived from an EMBL/GenBank/DDBJ whole genome shotgun (WGS) entry which is preliminary data.</text>
</comment>
<dbReference type="PIRSF" id="PIRSF002070">
    <property type="entry name" value="SSB"/>
    <property type="match status" value="1"/>
</dbReference>
<dbReference type="NCBIfam" id="TIGR00621">
    <property type="entry name" value="ssb"/>
    <property type="match status" value="1"/>
</dbReference>
<sequence length="146" mass="16290">MNNVVLIGRLTKDPELRYIPNTGTAVSTFTLAVDKGLSREKKSEMELKNQPTADFINIVVWGKVAENCANFLTKGKLVGVSGRIQTRNYEAKDGTRRYITEVVANSVEFLEWGDNANKQSTPSNDDDDFFNGIDGFHPTDNDDIPF</sequence>
<evidence type="ECO:0000313" key="5">
    <source>
        <dbReference type="EMBL" id="TFZ39484.1"/>
    </source>
</evidence>
<dbReference type="InterPro" id="IPR000424">
    <property type="entry name" value="Primosome_PriB/ssb"/>
</dbReference>
<feature type="region of interest" description="Disordered" evidence="4">
    <location>
        <begin position="114"/>
        <end position="146"/>
    </location>
</feature>
<dbReference type="InterPro" id="IPR011344">
    <property type="entry name" value="ssDNA-bd"/>
</dbReference>
<dbReference type="CDD" id="cd04496">
    <property type="entry name" value="SSB_OBF"/>
    <property type="match status" value="1"/>
</dbReference>
<evidence type="ECO:0000313" key="6">
    <source>
        <dbReference type="Proteomes" id="UP000298381"/>
    </source>
</evidence>
<dbReference type="PANTHER" id="PTHR10302:SF27">
    <property type="entry name" value="SINGLE-STRANDED DNA-BINDING PROTEIN"/>
    <property type="match status" value="1"/>
</dbReference>
<evidence type="ECO:0000256" key="4">
    <source>
        <dbReference type="SAM" id="MobiDB-lite"/>
    </source>
</evidence>
<comment type="subunit">
    <text evidence="2">Homotetramer.</text>
</comment>
<protein>
    <recommendedName>
        <fullName evidence="2 3">Single-stranded DNA-binding protein</fullName>
        <shortName evidence="2">SSB</shortName>
    </recommendedName>
</protein>
<name>A0A4Z0D4U1_9FIRM</name>
<dbReference type="HAMAP" id="MF_00984">
    <property type="entry name" value="SSB"/>
    <property type="match status" value="1"/>
</dbReference>
<keyword evidence="1 2" id="KW-0238">DNA-binding</keyword>
<dbReference type="GO" id="GO:0006260">
    <property type="term" value="P:DNA replication"/>
    <property type="evidence" value="ECO:0007669"/>
    <property type="project" value="InterPro"/>
</dbReference>
<evidence type="ECO:0000256" key="3">
    <source>
        <dbReference type="PIRNR" id="PIRNR002070"/>
    </source>
</evidence>
<gene>
    <name evidence="5" type="ORF">E4100_08295</name>
</gene>
<proteinExistence type="inferred from homology"/>
<evidence type="ECO:0000256" key="2">
    <source>
        <dbReference type="HAMAP-Rule" id="MF_00984"/>
    </source>
</evidence>
<dbReference type="Gene3D" id="2.40.50.140">
    <property type="entry name" value="Nucleic acid-binding proteins"/>
    <property type="match status" value="1"/>
</dbReference>
<dbReference type="GO" id="GO:0009295">
    <property type="term" value="C:nucleoid"/>
    <property type="evidence" value="ECO:0007669"/>
    <property type="project" value="TreeGrafter"/>
</dbReference>
<comment type="caution">
    <text evidence="2">Lacks conserved residue(s) required for the propagation of feature annotation.</text>
</comment>
<dbReference type="AlphaFoldDB" id="A0A4Z0D4U1"/>
<organism evidence="5 6">
    <name type="scientific">Soehngenia longivitae</name>
    <dbReference type="NCBI Taxonomy" id="2562294"/>
    <lineage>
        <taxon>Bacteria</taxon>
        <taxon>Bacillati</taxon>
        <taxon>Bacillota</taxon>
        <taxon>Tissierellia</taxon>
        <taxon>Tissierellales</taxon>
        <taxon>Tissierellaceae</taxon>
        <taxon>Soehngenia</taxon>
    </lineage>
</organism>
<dbReference type="EMBL" id="SRIB01000012">
    <property type="protein sequence ID" value="TFZ39484.1"/>
    <property type="molecule type" value="Genomic_DNA"/>
</dbReference>
<evidence type="ECO:0000256" key="1">
    <source>
        <dbReference type="ARBA" id="ARBA00023125"/>
    </source>
</evidence>
<keyword evidence="6" id="KW-1185">Reference proteome</keyword>
<reference evidence="5 6" key="1">
    <citation type="submission" date="2019-03" db="EMBL/GenBank/DDBJ databases">
        <title>Draft genome sequence data and analysis of a Fermenting Bacterium, Soehngenia longevitae strain 1933PT, isolated from petroleum reservoir in Azerbaijan.</title>
        <authorList>
            <person name="Grouzdev D.S."/>
            <person name="Bidzhieva S.K."/>
            <person name="Sokolova D.S."/>
            <person name="Tourova T.P."/>
            <person name="Poltaraus A.B."/>
            <person name="Nazina T.N."/>
        </authorList>
    </citation>
    <scope>NUCLEOTIDE SEQUENCE [LARGE SCALE GENOMIC DNA]</scope>
    <source>
        <strain evidence="5 6">1933P</strain>
    </source>
</reference>
<accession>A0A4Z0D4U1</accession>